<keyword evidence="3" id="KW-0804">Transcription</keyword>
<dbReference type="InterPro" id="IPR028082">
    <property type="entry name" value="Peripla_BP_I"/>
</dbReference>
<gene>
    <name evidence="5" type="ORF">GCM10009807_09620</name>
</gene>
<name>A0ABP4S526_9MICO</name>
<evidence type="ECO:0000313" key="5">
    <source>
        <dbReference type="EMBL" id="GAA1667505.1"/>
    </source>
</evidence>
<evidence type="ECO:0000256" key="1">
    <source>
        <dbReference type="ARBA" id="ARBA00023015"/>
    </source>
</evidence>
<organism evidence="5 6">
    <name type="scientific">Microbacterium lacus</name>
    <dbReference type="NCBI Taxonomy" id="415217"/>
    <lineage>
        <taxon>Bacteria</taxon>
        <taxon>Bacillati</taxon>
        <taxon>Actinomycetota</taxon>
        <taxon>Actinomycetes</taxon>
        <taxon>Micrococcales</taxon>
        <taxon>Microbacteriaceae</taxon>
        <taxon>Microbacterium</taxon>
    </lineage>
</organism>
<dbReference type="RefSeq" id="WP_344052160.1">
    <property type="nucleotide sequence ID" value="NZ_BAAAPK010000001.1"/>
</dbReference>
<dbReference type="SUPFAM" id="SSF53822">
    <property type="entry name" value="Periplasmic binding protein-like I"/>
    <property type="match status" value="1"/>
</dbReference>
<evidence type="ECO:0000259" key="4">
    <source>
        <dbReference type="PROSITE" id="PS50932"/>
    </source>
</evidence>
<dbReference type="SUPFAM" id="SSF47413">
    <property type="entry name" value="lambda repressor-like DNA-binding domains"/>
    <property type="match status" value="1"/>
</dbReference>
<keyword evidence="6" id="KW-1185">Reference proteome</keyword>
<sequence length="340" mass="36978">MTVQQRATLEDVARLAGVSSKTVSRVFASRELVAPDTVERVLAAAKRLRFRPNSLARGLRRGGGTNTIGFIMGELGNPFYYKVAAGIEKELAAHGHALVVATTDDTPEGEERVADALLAQRIGALLLIPVAEDQSYLEGERQLGTPVIAIDRPARNLVADSIVLENHRGVFEATTRLLERGHRRIGYVCNPASVYSQSERLRGYRDALAVYGIHDSSPWERLEDDLSIPPERVVGELLARESAPTAVITGNNRMTIGALRVLRDQDPGARIALIGFDDFDTADVIGVSVISYDPYELGRQAALAAIDRIGDPSGFTRQLQLPTWIIERGSGERPLPAPSP</sequence>
<keyword evidence="2 5" id="KW-0238">DNA-binding</keyword>
<comment type="caution">
    <text evidence="5">The sequence shown here is derived from an EMBL/GenBank/DDBJ whole genome shotgun (WGS) entry which is preliminary data.</text>
</comment>
<dbReference type="PROSITE" id="PS50932">
    <property type="entry name" value="HTH_LACI_2"/>
    <property type="match status" value="1"/>
</dbReference>
<evidence type="ECO:0000313" key="6">
    <source>
        <dbReference type="Proteomes" id="UP001500596"/>
    </source>
</evidence>
<evidence type="ECO:0000256" key="3">
    <source>
        <dbReference type="ARBA" id="ARBA00023163"/>
    </source>
</evidence>
<dbReference type="CDD" id="cd06267">
    <property type="entry name" value="PBP1_LacI_sugar_binding-like"/>
    <property type="match status" value="1"/>
</dbReference>
<dbReference type="PANTHER" id="PTHR30146:SF109">
    <property type="entry name" value="HTH-TYPE TRANSCRIPTIONAL REGULATOR GALS"/>
    <property type="match status" value="1"/>
</dbReference>
<proteinExistence type="predicted"/>
<dbReference type="InterPro" id="IPR010982">
    <property type="entry name" value="Lambda_DNA-bd_dom_sf"/>
</dbReference>
<dbReference type="EMBL" id="BAAAPK010000001">
    <property type="protein sequence ID" value="GAA1667505.1"/>
    <property type="molecule type" value="Genomic_DNA"/>
</dbReference>
<dbReference type="InterPro" id="IPR001761">
    <property type="entry name" value="Peripla_BP/Lac1_sug-bd_dom"/>
</dbReference>
<accession>A0ABP4S526</accession>
<dbReference type="CDD" id="cd01392">
    <property type="entry name" value="HTH_LacI"/>
    <property type="match status" value="1"/>
</dbReference>
<dbReference type="SMART" id="SM00354">
    <property type="entry name" value="HTH_LACI"/>
    <property type="match status" value="1"/>
</dbReference>
<keyword evidence="1" id="KW-0805">Transcription regulation</keyword>
<dbReference type="Proteomes" id="UP001500596">
    <property type="component" value="Unassembled WGS sequence"/>
</dbReference>
<evidence type="ECO:0000256" key="2">
    <source>
        <dbReference type="ARBA" id="ARBA00023125"/>
    </source>
</evidence>
<dbReference type="Pfam" id="PF00356">
    <property type="entry name" value="LacI"/>
    <property type="match status" value="1"/>
</dbReference>
<dbReference type="GO" id="GO:0003677">
    <property type="term" value="F:DNA binding"/>
    <property type="evidence" value="ECO:0007669"/>
    <property type="project" value="UniProtKB-KW"/>
</dbReference>
<dbReference type="Gene3D" id="3.40.50.2300">
    <property type="match status" value="2"/>
</dbReference>
<reference evidence="6" key="1">
    <citation type="journal article" date="2019" name="Int. J. Syst. Evol. Microbiol.">
        <title>The Global Catalogue of Microorganisms (GCM) 10K type strain sequencing project: providing services to taxonomists for standard genome sequencing and annotation.</title>
        <authorList>
            <consortium name="The Broad Institute Genomics Platform"/>
            <consortium name="The Broad Institute Genome Sequencing Center for Infectious Disease"/>
            <person name="Wu L."/>
            <person name="Ma J."/>
        </authorList>
    </citation>
    <scope>NUCLEOTIDE SEQUENCE [LARGE SCALE GENOMIC DNA]</scope>
    <source>
        <strain evidence="6">JCM 15575</strain>
    </source>
</reference>
<feature type="domain" description="HTH lacI-type" evidence="4">
    <location>
        <begin position="7"/>
        <end position="61"/>
    </location>
</feature>
<dbReference type="Pfam" id="PF00532">
    <property type="entry name" value="Peripla_BP_1"/>
    <property type="match status" value="1"/>
</dbReference>
<protein>
    <submittedName>
        <fullName evidence="5">LacI family DNA-binding transcriptional regulator</fullName>
    </submittedName>
</protein>
<dbReference type="InterPro" id="IPR000843">
    <property type="entry name" value="HTH_LacI"/>
</dbReference>
<dbReference type="Gene3D" id="1.10.260.40">
    <property type="entry name" value="lambda repressor-like DNA-binding domains"/>
    <property type="match status" value="1"/>
</dbReference>
<dbReference type="PANTHER" id="PTHR30146">
    <property type="entry name" value="LACI-RELATED TRANSCRIPTIONAL REPRESSOR"/>
    <property type="match status" value="1"/>
</dbReference>